<evidence type="ECO:0000259" key="8">
    <source>
        <dbReference type="Pfam" id="PF00931"/>
    </source>
</evidence>
<evidence type="ECO:0000259" key="11">
    <source>
        <dbReference type="Pfam" id="PF23598"/>
    </source>
</evidence>
<dbReference type="HOGENOM" id="CLU_000837_25_0_1"/>
<dbReference type="Pfam" id="PF00931">
    <property type="entry name" value="NB-ARC"/>
    <property type="match status" value="1"/>
</dbReference>
<evidence type="ECO:0000256" key="5">
    <source>
        <dbReference type="ARBA" id="ARBA00022821"/>
    </source>
</evidence>
<dbReference type="Gene3D" id="1.10.10.10">
    <property type="entry name" value="Winged helix-like DNA-binding domain superfamily/Winged helix DNA-binding domain"/>
    <property type="match status" value="1"/>
</dbReference>
<keyword evidence="6 7" id="KW-0175">Coiled coil</keyword>
<comment type="similarity">
    <text evidence="1">Belongs to the disease resistance NB-LRR family.</text>
</comment>
<dbReference type="Pfam" id="PF23598">
    <property type="entry name" value="LRR_14"/>
    <property type="match status" value="2"/>
</dbReference>
<evidence type="ECO:0000256" key="6">
    <source>
        <dbReference type="ARBA" id="ARBA00023054"/>
    </source>
</evidence>
<dbReference type="Proteomes" id="UP000032180">
    <property type="component" value="Chromosome 12"/>
</dbReference>
<feature type="domain" description="Disease resistance protein winged helix" evidence="10">
    <location>
        <begin position="364"/>
        <end position="435"/>
    </location>
</feature>
<dbReference type="GO" id="GO:0043531">
    <property type="term" value="F:ADP binding"/>
    <property type="evidence" value="ECO:0007669"/>
    <property type="project" value="InterPro"/>
</dbReference>
<dbReference type="PRINTS" id="PR00364">
    <property type="entry name" value="DISEASERSIST"/>
</dbReference>
<dbReference type="SUPFAM" id="SSF52047">
    <property type="entry name" value="RNI-like"/>
    <property type="match status" value="1"/>
</dbReference>
<dbReference type="Gene3D" id="1.10.8.430">
    <property type="entry name" value="Helical domain of apoptotic protease-activating factors"/>
    <property type="match status" value="1"/>
</dbReference>
<feature type="domain" description="NB-ARC" evidence="8">
    <location>
        <begin position="114"/>
        <end position="280"/>
    </location>
</feature>
<dbReference type="Pfam" id="PF23559">
    <property type="entry name" value="WHD_DRP"/>
    <property type="match status" value="1"/>
</dbReference>
<dbReference type="Pfam" id="PF18052">
    <property type="entry name" value="Rx_N"/>
    <property type="match status" value="1"/>
</dbReference>
<accession>A0A0D9XYD8</accession>
<dbReference type="GO" id="GO:0009626">
    <property type="term" value="P:plant-type hypersensitive response"/>
    <property type="evidence" value="ECO:0007669"/>
    <property type="project" value="UniProtKB-ARBA"/>
</dbReference>
<keyword evidence="4" id="KW-0547">Nucleotide-binding</keyword>
<dbReference type="FunFam" id="3.40.50.300:FF:001091">
    <property type="entry name" value="Probable disease resistance protein At1g61300"/>
    <property type="match status" value="1"/>
</dbReference>
<dbReference type="InterPro" id="IPR036388">
    <property type="entry name" value="WH-like_DNA-bd_sf"/>
</dbReference>
<dbReference type="PANTHER" id="PTHR23155">
    <property type="entry name" value="DISEASE RESISTANCE PROTEIN RP"/>
    <property type="match status" value="1"/>
</dbReference>
<dbReference type="InterPro" id="IPR042197">
    <property type="entry name" value="Apaf_helical"/>
</dbReference>
<dbReference type="InterPro" id="IPR041118">
    <property type="entry name" value="Rx_N"/>
</dbReference>
<evidence type="ECO:0000313" key="12">
    <source>
        <dbReference type="EnsemblPlants" id="LPERR12G07100.1"/>
    </source>
</evidence>
<dbReference type="InterPro" id="IPR032675">
    <property type="entry name" value="LRR_dom_sf"/>
</dbReference>
<name>A0A0D9XYD8_9ORYZ</name>
<reference evidence="12 13" key="1">
    <citation type="submission" date="2012-08" db="EMBL/GenBank/DDBJ databases">
        <title>Oryza genome evolution.</title>
        <authorList>
            <person name="Wing R.A."/>
        </authorList>
    </citation>
    <scope>NUCLEOTIDE SEQUENCE</scope>
</reference>
<evidence type="ECO:0000256" key="3">
    <source>
        <dbReference type="ARBA" id="ARBA00022737"/>
    </source>
</evidence>
<sequence length="804" mass="91321">MVGAIVTVSTGAMSSLLPKLTALIEEENKLLKGVKDGINFLKDELSSMNTLLVKLANNEEKLDDQMKDWRNKEVSDRQRRYEFDAVNFGKVDIDPRLPVLFVEAERLVGIDGPREKIIEWLKKEDSEPQLKVVSIVGFGGLGKTTLANQVHYKIKGQFNCSCFVPVSRNPNIAKILADMLKELGSSVDTSDDERQLIYKLRAFLQDKRYLIIVDDIWSTKAWEFVKSALPENNLCSRIIATTRDTNVATSCCYSLAGHIHNIQPLSEQDSRELFFKRVFRDVSACPPYLEEVSCGIIRKCHGLPLAIISIASLLVGKSNMVEQWEEVYNSIGSAFTQQGMMDILLLSYYDLSHHLKTCLLYLSMFPEDYRIEREVLIWRWIAEGFISEVKGQTLDQVAENYFNDLVNRSMIQPIDIQYDGRASACRVHDMMLDLIVSLSKEENFTTLMEGEGYKCGNKIRRLSVQSKCLGDKAMQGIMGKCSHLRSLNYYGVQEVGAHLQTLKCLRVLVFENCNGIGTQHIKHLESFFRLAYLSIRSNSITELPEQIGDLQYLQTLDIRHSGIKKLPPTIGRLQNLVRLLIGTDVELPSEIRDLQALRELSDAGKYDSINFVQELRRLTKLSVLRIMLHDSFKIGDHNTESIKQEELLVLGAIPSLQYIKLNLQHAPDERLTISSPQFRCLKEFEFGNYYHGGGLEMLCLQGAMPDLRRLRFYIKATETESKMGFEFRFEHLASLQQLSVAIDCRGATKRRVEDAEAAIRNAASIHPGCLTLEISRRWESNMIKDKDDQDEIVQSGFGLGRASA</sequence>
<organism evidence="12 13">
    <name type="scientific">Leersia perrieri</name>
    <dbReference type="NCBI Taxonomy" id="77586"/>
    <lineage>
        <taxon>Eukaryota</taxon>
        <taxon>Viridiplantae</taxon>
        <taxon>Streptophyta</taxon>
        <taxon>Embryophyta</taxon>
        <taxon>Tracheophyta</taxon>
        <taxon>Spermatophyta</taxon>
        <taxon>Magnoliopsida</taxon>
        <taxon>Liliopsida</taxon>
        <taxon>Poales</taxon>
        <taxon>Poaceae</taxon>
        <taxon>BOP clade</taxon>
        <taxon>Oryzoideae</taxon>
        <taxon>Oryzeae</taxon>
        <taxon>Oryzinae</taxon>
        <taxon>Leersia</taxon>
    </lineage>
</organism>
<feature type="domain" description="Disease resistance R13L4/SHOC-2-like LRR" evidence="11">
    <location>
        <begin position="640"/>
        <end position="770"/>
    </location>
</feature>
<dbReference type="Gene3D" id="3.40.50.300">
    <property type="entry name" value="P-loop containing nucleotide triphosphate hydrolases"/>
    <property type="match status" value="1"/>
</dbReference>
<dbReference type="STRING" id="77586.A0A0D9XYD8"/>
<feature type="domain" description="Disease resistance R13L4/SHOC-2-like LRR" evidence="11">
    <location>
        <begin position="483"/>
        <end position="630"/>
    </location>
</feature>
<evidence type="ECO:0000256" key="2">
    <source>
        <dbReference type="ARBA" id="ARBA00022614"/>
    </source>
</evidence>
<evidence type="ECO:0000256" key="4">
    <source>
        <dbReference type="ARBA" id="ARBA00022741"/>
    </source>
</evidence>
<dbReference type="PANTHER" id="PTHR23155:SF1116">
    <property type="entry name" value="OS12G0273300 PROTEIN"/>
    <property type="match status" value="1"/>
</dbReference>
<evidence type="ECO:0000259" key="9">
    <source>
        <dbReference type="Pfam" id="PF18052"/>
    </source>
</evidence>
<evidence type="ECO:0000259" key="10">
    <source>
        <dbReference type="Pfam" id="PF23559"/>
    </source>
</evidence>
<dbReference type="InterPro" id="IPR044974">
    <property type="entry name" value="Disease_R_plants"/>
</dbReference>
<keyword evidence="5" id="KW-0611">Plant defense</keyword>
<dbReference type="InterPro" id="IPR002182">
    <property type="entry name" value="NB-ARC"/>
</dbReference>
<dbReference type="Gramene" id="LPERR12G07100.1">
    <property type="protein sequence ID" value="LPERR12G07100.1"/>
    <property type="gene ID" value="LPERR12G07100"/>
</dbReference>
<dbReference type="eggNOG" id="KOG4658">
    <property type="taxonomic scope" value="Eukaryota"/>
</dbReference>
<dbReference type="SUPFAM" id="SSF52540">
    <property type="entry name" value="P-loop containing nucleoside triphosphate hydrolases"/>
    <property type="match status" value="1"/>
</dbReference>
<feature type="domain" description="Disease resistance N-terminal" evidence="9">
    <location>
        <begin position="12"/>
        <end position="72"/>
    </location>
</feature>
<evidence type="ECO:0000256" key="7">
    <source>
        <dbReference type="SAM" id="Coils"/>
    </source>
</evidence>
<dbReference type="Gene3D" id="3.80.10.10">
    <property type="entry name" value="Ribonuclease Inhibitor"/>
    <property type="match status" value="1"/>
</dbReference>
<evidence type="ECO:0000256" key="1">
    <source>
        <dbReference type="ARBA" id="ARBA00008894"/>
    </source>
</evidence>
<keyword evidence="2" id="KW-0433">Leucine-rich repeat</keyword>
<dbReference type="GO" id="GO:0042742">
    <property type="term" value="P:defense response to bacterium"/>
    <property type="evidence" value="ECO:0007669"/>
    <property type="project" value="UniProtKB-ARBA"/>
</dbReference>
<protein>
    <recommendedName>
        <fullName evidence="14">NB-ARC domain-containing protein</fullName>
    </recommendedName>
</protein>
<reference evidence="12" key="3">
    <citation type="submission" date="2015-04" db="UniProtKB">
        <authorList>
            <consortium name="EnsemblPlants"/>
        </authorList>
    </citation>
    <scope>IDENTIFICATION</scope>
</reference>
<dbReference type="InterPro" id="IPR055414">
    <property type="entry name" value="LRR_R13L4/SHOC2-like"/>
</dbReference>
<dbReference type="EnsemblPlants" id="LPERR12G07100.1">
    <property type="protein sequence ID" value="LPERR12G07100.1"/>
    <property type="gene ID" value="LPERR12G07100"/>
</dbReference>
<dbReference type="Gene3D" id="1.20.5.4130">
    <property type="match status" value="1"/>
</dbReference>
<evidence type="ECO:0000313" key="13">
    <source>
        <dbReference type="Proteomes" id="UP000032180"/>
    </source>
</evidence>
<dbReference type="GO" id="GO:0002758">
    <property type="term" value="P:innate immune response-activating signaling pathway"/>
    <property type="evidence" value="ECO:0007669"/>
    <property type="project" value="UniProtKB-ARBA"/>
</dbReference>
<dbReference type="InterPro" id="IPR027417">
    <property type="entry name" value="P-loop_NTPase"/>
</dbReference>
<evidence type="ECO:0008006" key="14">
    <source>
        <dbReference type="Google" id="ProtNLM"/>
    </source>
</evidence>
<feature type="coiled-coil region" evidence="7">
    <location>
        <begin position="38"/>
        <end position="72"/>
    </location>
</feature>
<keyword evidence="3" id="KW-0677">Repeat</keyword>
<dbReference type="InterPro" id="IPR058922">
    <property type="entry name" value="WHD_DRP"/>
</dbReference>
<proteinExistence type="inferred from homology"/>
<keyword evidence="13" id="KW-1185">Reference proteome</keyword>
<reference evidence="13" key="2">
    <citation type="submission" date="2013-12" db="EMBL/GenBank/DDBJ databases">
        <authorList>
            <person name="Yu Y."/>
            <person name="Lee S."/>
            <person name="de Baynast K."/>
            <person name="Wissotski M."/>
            <person name="Liu L."/>
            <person name="Talag J."/>
            <person name="Goicoechea J."/>
            <person name="Angelova A."/>
            <person name="Jetty R."/>
            <person name="Kudrna D."/>
            <person name="Golser W."/>
            <person name="Rivera L."/>
            <person name="Zhang J."/>
            <person name="Wing R."/>
        </authorList>
    </citation>
    <scope>NUCLEOTIDE SEQUENCE</scope>
</reference>
<dbReference type="FunFam" id="1.10.10.10:FF:000322">
    <property type="entry name" value="Probable disease resistance protein At1g63360"/>
    <property type="match status" value="1"/>
</dbReference>
<dbReference type="AlphaFoldDB" id="A0A0D9XYD8"/>